<evidence type="ECO:0000256" key="1">
    <source>
        <dbReference type="SAM" id="MobiDB-lite"/>
    </source>
</evidence>
<evidence type="ECO:0000313" key="3">
    <source>
        <dbReference type="Proteomes" id="UP001205740"/>
    </source>
</evidence>
<dbReference type="EMBL" id="JAMTCG010000003">
    <property type="protein sequence ID" value="MCP2160298.1"/>
    <property type="molecule type" value="Genomic_DNA"/>
</dbReference>
<name>A0ABT1H3G7_9NOCA</name>
<gene>
    <name evidence="2" type="ORF">LX12_001485</name>
</gene>
<proteinExistence type="predicted"/>
<accession>A0ABT1H3G7</accession>
<feature type="region of interest" description="Disordered" evidence="1">
    <location>
        <begin position="40"/>
        <end position="68"/>
    </location>
</feature>
<reference evidence="2 3" key="1">
    <citation type="submission" date="2022-06" db="EMBL/GenBank/DDBJ databases">
        <title>Genomic Encyclopedia of Archaeal and Bacterial Type Strains, Phase II (KMG-II): from individual species to whole genera.</title>
        <authorList>
            <person name="Goeker M."/>
        </authorList>
    </citation>
    <scope>NUCLEOTIDE SEQUENCE [LARGE SCALE GENOMIC DNA]</scope>
    <source>
        <strain evidence="2 3">DSM 45037</strain>
    </source>
</reference>
<keyword evidence="3" id="KW-1185">Reference proteome</keyword>
<evidence type="ECO:0000313" key="2">
    <source>
        <dbReference type="EMBL" id="MCP2160298.1"/>
    </source>
</evidence>
<dbReference type="RefSeq" id="WP_253653913.1">
    <property type="nucleotide sequence ID" value="NZ_BAAAOE010000003.1"/>
</dbReference>
<organism evidence="2 3">
    <name type="scientific">Williamsia serinedens</name>
    <dbReference type="NCBI Taxonomy" id="391736"/>
    <lineage>
        <taxon>Bacteria</taxon>
        <taxon>Bacillati</taxon>
        <taxon>Actinomycetota</taxon>
        <taxon>Actinomycetes</taxon>
        <taxon>Mycobacteriales</taxon>
        <taxon>Nocardiaceae</taxon>
        <taxon>Williamsia</taxon>
    </lineage>
</organism>
<protein>
    <submittedName>
        <fullName evidence="2">Acyl-CoA carboxylase epsilon subunit</fullName>
    </submittedName>
</protein>
<sequence>MSDETTPAADDAPARPALRIVRGNPDDVEIAVLTAVLSAAGGGTPAPDRPERNLWGSPEQRLRPSWAPAPTGFLNVHFSH</sequence>
<comment type="caution">
    <text evidence="2">The sequence shown here is derived from an EMBL/GenBank/DDBJ whole genome shotgun (WGS) entry which is preliminary data.</text>
</comment>
<dbReference type="InterPro" id="IPR032716">
    <property type="entry name" value="ACC_epsilon"/>
</dbReference>
<dbReference type="Proteomes" id="UP001205740">
    <property type="component" value="Unassembled WGS sequence"/>
</dbReference>
<dbReference type="Pfam" id="PF13822">
    <property type="entry name" value="ACC_epsilon"/>
    <property type="match status" value="1"/>
</dbReference>